<dbReference type="Proteomes" id="UP000197468">
    <property type="component" value="Unassembled WGS sequence"/>
</dbReference>
<gene>
    <name evidence="1" type="ORF">CDN99_04085</name>
</gene>
<comment type="caution">
    <text evidence="1">The sequence shown here is derived from an EMBL/GenBank/DDBJ whole genome shotgun (WGS) entry which is preliminary data.</text>
</comment>
<dbReference type="RefSeq" id="WP_088382789.1">
    <property type="nucleotide sequence ID" value="NZ_NIOF01000001.1"/>
</dbReference>
<reference evidence="1 2" key="1">
    <citation type="journal article" date="2008" name="Int. J. Syst. Evol. Microbiol.">
        <title>Description of Roseateles aquatilis sp. nov. and Roseateles terrae sp. nov., in the class Betaproteobacteria, and emended description of the genus Roseateles.</title>
        <authorList>
            <person name="Gomila M."/>
            <person name="Bowien B."/>
            <person name="Falsen E."/>
            <person name="Moore E.R."/>
            <person name="Lalucat J."/>
        </authorList>
    </citation>
    <scope>NUCLEOTIDE SEQUENCE [LARGE SCALE GENOMIC DNA]</scope>
    <source>
        <strain evidence="1 2">CCUG 48205</strain>
    </source>
</reference>
<evidence type="ECO:0000313" key="1">
    <source>
        <dbReference type="EMBL" id="OWQ93644.1"/>
    </source>
</evidence>
<accession>A0A246JLW4</accession>
<dbReference type="EMBL" id="NIOF01000001">
    <property type="protein sequence ID" value="OWQ93644.1"/>
    <property type="molecule type" value="Genomic_DNA"/>
</dbReference>
<sequence>MSTDTYVKKKVLAKGKVKYQAQVWFQGVFYGAKTFDTEKLAREFKEASLLAVLRGELQPAAARKAQRRVEEALDLPMSHWASLYSLYRGGEPWQVSPCRIPARWPSFGG</sequence>
<organism evidence="1 2">
    <name type="scientific">Roseateles aquatilis</name>
    <dbReference type="NCBI Taxonomy" id="431061"/>
    <lineage>
        <taxon>Bacteria</taxon>
        <taxon>Pseudomonadati</taxon>
        <taxon>Pseudomonadota</taxon>
        <taxon>Betaproteobacteria</taxon>
        <taxon>Burkholderiales</taxon>
        <taxon>Sphaerotilaceae</taxon>
        <taxon>Roseateles</taxon>
    </lineage>
</organism>
<protein>
    <submittedName>
        <fullName evidence="1">Uncharacterized protein</fullName>
    </submittedName>
</protein>
<proteinExistence type="predicted"/>
<dbReference type="AlphaFoldDB" id="A0A246JLW4"/>
<name>A0A246JLW4_9BURK</name>
<keyword evidence="2" id="KW-1185">Reference proteome</keyword>
<evidence type="ECO:0000313" key="2">
    <source>
        <dbReference type="Proteomes" id="UP000197468"/>
    </source>
</evidence>